<dbReference type="SMART" id="SM00212">
    <property type="entry name" value="UBCc"/>
    <property type="match status" value="1"/>
</dbReference>
<feature type="region of interest" description="Disordered" evidence="12">
    <location>
        <begin position="463"/>
        <end position="484"/>
    </location>
</feature>
<feature type="domain" description="UBC core" evidence="14">
    <location>
        <begin position="242"/>
        <end position="394"/>
    </location>
</feature>
<feature type="region of interest" description="Disordered" evidence="12">
    <location>
        <begin position="389"/>
        <end position="408"/>
    </location>
</feature>
<dbReference type="PROSITE" id="PS00183">
    <property type="entry name" value="UBC_1"/>
    <property type="match status" value="1"/>
</dbReference>
<keyword evidence="6" id="KW-0067">ATP-binding</keyword>
<dbReference type="OrthoDB" id="6600758at2759"/>
<dbReference type="PROSITE" id="PS50127">
    <property type="entry name" value="UBC_2"/>
    <property type="match status" value="1"/>
</dbReference>
<dbReference type="SUPFAM" id="SSF54495">
    <property type="entry name" value="UBC-like"/>
    <property type="match status" value="1"/>
</dbReference>
<evidence type="ECO:0000259" key="14">
    <source>
        <dbReference type="PROSITE" id="PS50127"/>
    </source>
</evidence>
<evidence type="ECO:0000256" key="12">
    <source>
        <dbReference type="SAM" id="MobiDB-lite"/>
    </source>
</evidence>
<dbReference type="GO" id="GO:0005694">
    <property type="term" value="C:chromosome"/>
    <property type="evidence" value="ECO:0007669"/>
    <property type="project" value="UniProtKB-ARBA"/>
</dbReference>
<dbReference type="Pfam" id="PF00179">
    <property type="entry name" value="UQ_con"/>
    <property type="match status" value="1"/>
</dbReference>
<evidence type="ECO:0000256" key="11">
    <source>
        <dbReference type="PROSITE-ProRule" id="PRU10133"/>
    </source>
</evidence>
<feature type="transmembrane region" description="Helical" evidence="13">
    <location>
        <begin position="123"/>
        <end position="146"/>
    </location>
</feature>
<feature type="transmembrane region" description="Helical" evidence="13">
    <location>
        <begin position="211"/>
        <end position="230"/>
    </location>
</feature>
<feature type="transmembrane region" description="Helical" evidence="13">
    <location>
        <begin position="172"/>
        <end position="199"/>
    </location>
</feature>
<evidence type="ECO:0000256" key="2">
    <source>
        <dbReference type="ARBA" id="ARBA00004718"/>
    </source>
</evidence>
<evidence type="ECO:0000256" key="9">
    <source>
        <dbReference type="ARBA" id="ARBA00044296"/>
    </source>
</evidence>
<dbReference type="GO" id="GO:0016925">
    <property type="term" value="P:protein sumoylation"/>
    <property type="evidence" value="ECO:0007669"/>
    <property type="project" value="UniProtKB-ARBA"/>
</dbReference>
<feature type="region of interest" description="Disordered" evidence="12">
    <location>
        <begin position="618"/>
        <end position="646"/>
    </location>
</feature>
<evidence type="ECO:0000256" key="3">
    <source>
        <dbReference type="ARBA" id="ARBA00022679"/>
    </source>
</evidence>
<feature type="active site" description="Glycyl thioester intermediate" evidence="11">
    <location>
        <position position="336"/>
    </location>
</feature>
<sequence>MSPHLDLFLDKRIPSAPSAFDFLPPRPLLASDRSIFFFCGSPAPPIRSQSPPGICCATISCWVRLLQPSPDARLLSLNLAPESHNLHDFPLLYPTIASSAIESLFSVLIAMPEPCYLRAQFGVLLGNKISSILLAGLSIGGALYFYRSTRKQGFGVLESHVLVEKERKLDSWATALSGVVALCLMVPVAGQLLTAFLALSRHGIHQVTISAVILPIAIRAAVTLPCIHSITKLEAVLLTETKASMNVMLHFPSTVILSVIMGHPGFYAKPSKAADGSMNLMEWEVGIPGKSGTAWEGGLFKLTMVFPEVDYPSKPPKCKFSPPLFHPNVYPSGTVCLSILDEEKSWKPAITIKQDLLDDPNVNDPAQSDAYTMFKNDKVAYEKRIKQQARENVPNAGPLPTNSSVTQESLPDLFDKLSRKGGTGYTGKRIGPGWLKYEFTETIWNLDDDADYTIFCWRQQQPAASTSTTPIDSPTLHLHDPHSPLPTPPAYLNAAYYVFHPSRALHPATSHNGSPSPLPRSTKSRKSKSSRRVASEDDGIPVHKKEFAKFHSENGVRTVIGQIGPVSNVRMLLKSGYRHVYISRKFALANGFIPADTEGGKYGYVGLVNIGSWPITLTPSSDNPHSDHPNAPPPPPKTNGTKKKPKPTMMTVYLSEEQHFDVVLGRSFFERRNIQVSSIDPTEVICLDTGEKLECELVILKDGRGEIVTVT</sequence>
<dbReference type="Proteomes" id="UP000636479">
    <property type="component" value="Unassembled WGS sequence"/>
</dbReference>
<evidence type="ECO:0000313" key="16">
    <source>
        <dbReference type="Proteomes" id="UP000636479"/>
    </source>
</evidence>
<proteinExistence type="predicted"/>
<keyword evidence="13" id="KW-0472">Membrane</keyword>
<feature type="compositionally biased region" description="Basic residues" evidence="12">
    <location>
        <begin position="522"/>
        <end position="531"/>
    </location>
</feature>
<evidence type="ECO:0000256" key="5">
    <source>
        <dbReference type="ARBA" id="ARBA00022786"/>
    </source>
</evidence>
<dbReference type="GO" id="GO:0019789">
    <property type="term" value="F:SUMO transferase activity"/>
    <property type="evidence" value="ECO:0007669"/>
    <property type="project" value="UniProtKB-ARBA"/>
</dbReference>
<accession>A0A8H6S9Q2</accession>
<dbReference type="FunFam" id="3.10.110.10:FF:000035">
    <property type="entry name" value="SUMO-conjugating enzyme ubc9"/>
    <property type="match status" value="1"/>
</dbReference>
<keyword evidence="13" id="KW-1133">Transmembrane helix</keyword>
<dbReference type="InterPro" id="IPR050113">
    <property type="entry name" value="Ub_conjugating_enzyme"/>
</dbReference>
<evidence type="ECO:0000256" key="4">
    <source>
        <dbReference type="ARBA" id="ARBA00022741"/>
    </source>
</evidence>
<comment type="caution">
    <text evidence="15">The sequence shown here is derived from an EMBL/GenBank/DDBJ whole genome shotgun (WGS) entry which is preliminary data.</text>
</comment>
<reference evidence="15" key="1">
    <citation type="submission" date="2020-05" db="EMBL/GenBank/DDBJ databases">
        <title>Mycena genomes resolve the evolution of fungal bioluminescence.</title>
        <authorList>
            <person name="Tsai I.J."/>
        </authorList>
    </citation>
    <scope>NUCLEOTIDE SEQUENCE</scope>
    <source>
        <strain evidence="15">171206Taipei</strain>
    </source>
</reference>
<dbReference type="GO" id="GO:0005634">
    <property type="term" value="C:nucleus"/>
    <property type="evidence" value="ECO:0007669"/>
    <property type="project" value="UniProtKB-SubCell"/>
</dbReference>
<organism evidence="15 16">
    <name type="scientific">Mycena indigotica</name>
    <dbReference type="NCBI Taxonomy" id="2126181"/>
    <lineage>
        <taxon>Eukaryota</taxon>
        <taxon>Fungi</taxon>
        <taxon>Dikarya</taxon>
        <taxon>Basidiomycota</taxon>
        <taxon>Agaricomycotina</taxon>
        <taxon>Agaricomycetes</taxon>
        <taxon>Agaricomycetidae</taxon>
        <taxon>Agaricales</taxon>
        <taxon>Marasmiineae</taxon>
        <taxon>Mycenaceae</taxon>
        <taxon>Mycena</taxon>
    </lineage>
</organism>
<dbReference type="GeneID" id="59349250"/>
<dbReference type="Gene3D" id="3.10.110.10">
    <property type="entry name" value="Ubiquitin Conjugating Enzyme"/>
    <property type="match status" value="1"/>
</dbReference>
<comment type="pathway">
    <text evidence="2">Protein modification; protein sumoylation.</text>
</comment>
<keyword evidence="7" id="KW-0539">Nucleus</keyword>
<feature type="transmembrane region" description="Helical" evidence="13">
    <location>
        <begin position="91"/>
        <end position="111"/>
    </location>
</feature>
<feature type="region of interest" description="Disordered" evidence="12">
    <location>
        <begin position="508"/>
        <end position="540"/>
    </location>
</feature>
<evidence type="ECO:0000256" key="13">
    <source>
        <dbReference type="SAM" id="Phobius"/>
    </source>
</evidence>
<feature type="compositionally biased region" description="Polar residues" evidence="12">
    <location>
        <begin position="463"/>
        <end position="472"/>
    </location>
</feature>
<dbReference type="GO" id="GO:0005524">
    <property type="term" value="F:ATP binding"/>
    <property type="evidence" value="ECO:0007669"/>
    <property type="project" value="UniProtKB-KW"/>
</dbReference>
<dbReference type="PANTHER" id="PTHR24067">
    <property type="entry name" value="UBIQUITIN-CONJUGATING ENZYME E2"/>
    <property type="match status" value="1"/>
</dbReference>
<comment type="subcellular location">
    <subcellularLocation>
        <location evidence="1">Nucleus</location>
    </subcellularLocation>
</comment>
<dbReference type="EMBL" id="JACAZF010000009">
    <property type="protein sequence ID" value="KAF7294765.1"/>
    <property type="molecule type" value="Genomic_DNA"/>
</dbReference>
<evidence type="ECO:0000256" key="8">
    <source>
        <dbReference type="ARBA" id="ARBA00039165"/>
    </source>
</evidence>
<keyword evidence="4" id="KW-0547">Nucleotide-binding</keyword>
<dbReference type="InterPro" id="IPR000608">
    <property type="entry name" value="UBC"/>
</dbReference>
<dbReference type="CDD" id="cd23798">
    <property type="entry name" value="UBCc_UBE2I"/>
    <property type="match status" value="1"/>
</dbReference>
<protein>
    <recommendedName>
        <fullName evidence="8">SUMO-conjugating enzyme UBC9</fullName>
    </recommendedName>
    <alternativeName>
        <fullName evidence="9">Ubiquitin carrier protein 9</fullName>
    </alternativeName>
    <alternativeName>
        <fullName evidence="10">Ubiquitin-conjugating enzyme E2-18 kDa</fullName>
    </alternativeName>
</protein>
<keyword evidence="5" id="KW-0833">Ubl conjugation pathway</keyword>
<gene>
    <name evidence="15" type="ORF">MIND_01014000</name>
</gene>
<keyword evidence="3" id="KW-0808">Transferase</keyword>
<keyword evidence="16" id="KW-1185">Reference proteome</keyword>
<dbReference type="InterPro" id="IPR016135">
    <property type="entry name" value="UBQ-conjugating_enzyme/RWD"/>
</dbReference>
<evidence type="ECO:0000256" key="6">
    <source>
        <dbReference type="ARBA" id="ARBA00022840"/>
    </source>
</evidence>
<keyword evidence="13" id="KW-0812">Transmembrane</keyword>
<evidence type="ECO:0000256" key="1">
    <source>
        <dbReference type="ARBA" id="ARBA00004123"/>
    </source>
</evidence>
<dbReference type="RefSeq" id="XP_037216128.1">
    <property type="nucleotide sequence ID" value="XM_037366734.1"/>
</dbReference>
<evidence type="ECO:0000256" key="10">
    <source>
        <dbReference type="ARBA" id="ARBA00081544"/>
    </source>
</evidence>
<evidence type="ECO:0000256" key="7">
    <source>
        <dbReference type="ARBA" id="ARBA00023242"/>
    </source>
</evidence>
<evidence type="ECO:0000313" key="15">
    <source>
        <dbReference type="EMBL" id="KAF7294765.1"/>
    </source>
</evidence>
<dbReference type="AlphaFoldDB" id="A0A8H6S9Q2"/>
<name>A0A8H6S9Q2_9AGAR</name>
<dbReference type="InterPro" id="IPR023313">
    <property type="entry name" value="UBQ-conjugating_AS"/>
</dbReference>